<sequence>MGNPAAGWTPERRKRQSEAIKRWKPWNQSTGPKSPEGKAVVSGNAWTGGEWLKLRQAIKALNQAMREQRGWLG</sequence>
<feature type="region of interest" description="Disordered" evidence="1">
    <location>
        <begin position="1"/>
        <end position="43"/>
    </location>
</feature>
<dbReference type="AlphaFoldDB" id="A0A916SJL8"/>
<evidence type="ECO:0000313" key="3">
    <source>
        <dbReference type="Proteomes" id="UP000620596"/>
    </source>
</evidence>
<proteinExistence type="predicted"/>
<evidence type="ECO:0000313" key="2">
    <source>
        <dbReference type="EMBL" id="GGB00859.1"/>
    </source>
</evidence>
<protein>
    <submittedName>
        <fullName evidence="2">Uncharacterized protein</fullName>
    </submittedName>
</protein>
<comment type="caution">
    <text evidence="2">The sequence shown here is derived from an EMBL/GenBank/DDBJ whole genome shotgun (WGS) entry which is preliminary data.</text>
</comment>
<accession>A0A916SJL8</accession>
<keyword evidence="3" id="KW-1185">Reference proteome</keyword>
<gene>
    <name evidence="2" type="ORF">GCM10011496_22260</name>
</gene>
<organism evidence="2 3">
    <name type="scientific">Polaromonas eurypsychrophila</name>
    <dbReference type="NCBI Taxonomy" id="1614635"/>
    <lineage>
        <taxon>Bacteria</taxon>
        <taxon>Pseudomonadati</taxon>
        <taxon>Pseudomonadota</taxon>
        <taxon>Betaproteobacteria</taxon>
        <taxon>Burkholderiales</taxon>
        <taxon>Comamonadaceae</taxon>
        <taxon>Polaromonas</taxon>
    </lineage>
</organism>
<reference evidence="2" key="2">
    <citation type="submission" date="2020-09" db="EMBL/GenBank/DDBJ databases">
        <authorList>
            <person name="Sun Q."/>
            <person name="Zhou Y."/>
        </authorList>
    </citation>
    <scope>NUCLEOTIDE SEQUENCE</scope>
    <source>
        <strain evidence="2">CGMCC 1.15322</strain>
    </source>
</reference>
<dbReference type="Proteomes" id="UP000620596">
    <property type="component" value="Unassembled WGS sequence"/>
</dbReference>
<name>A0A916SJL8_9BURK</name>
<reference evidence="2" key="1">
    <citation type="journal article" date="2014" name="Int. J. Syst. Evol. Microbiol.">
        <title>Complete genome sequence of Corynebacterium casei LMG S-19264T (=DSM 44701T), isolated from a smear-ripened cheese.</title>
        <authorList>
            <consortium name="US DOE Joint Genome Institute (JGI-PGF)"/>
            <person name="Walter F."/>
            <person name="Albersmeier A."/>
            <person name="Kalinowski J."/>
            <person name="Ruckert C."/>
        </authorList>
    </citation>
    <scope>NUCLEOTIDE SEQUENCE</scope>
    <source>
        <strain evidence="2">CGMCC 1.15322</strain>
    </source>
</reference>
<evidence type="ECO:0000256" key="1">
    <source>
        <dbReference type="SAM" id="MobiDB-lite"/>
    </source>
</evidence>
<dbReference type="EMBL" id="BMIG01000007">
    <property type="protein sequence ID" value="GGB00859.1"/>
    <property type="molecule type" value="Genomic_DNA"/>
</dbReference>